<accession>A0AAV0YG03</accession>
<organism evidence="1 2">
    <name type="scientific">Vicia faba</name>
    <name type="common">Broad bean</name>
    <name type="synonym">Faba vulgaris</name>
    <dbReference type="NCBI Taxonomy" id="3906"/>
    <lineage>
        <taxon>Eukaryota</taxon>
        <taxon>Viridiplantae</taxon>
        <taxon>Streptophyta</taxon>
        <taxon>Embryophyta</taxon>
        <taxon>Tracheophyta</taxon>
        <taxon>Spermatophyta</taxon>
        <taxon>Magnoliopsida</taxon>
        <taxon>eudicotyledons</taxon>
        <taxon>Gunneridae</taxon>
        <taxon>Pentapetalae</taxon>
        <taxon>rosids</taxon>
        <taxon>fabids</taxon>
        <taxon>Fabales</taxon>
        <taxon>Fabaceae</taxon>
        <taxon>Papilionoideae</taxon>
        <taxon>50 kb inversion clade</taxon>
        <taxon>NPAAA clade</taxon>
        <taxon>Hologalegina</taxon>
        <taxon>IRL clade</taxon>
        <taxon>Fabeae</taxon>
        <taxon>Vicia</taxon>
    </lineage>
</organism>
<dbReference type="Proteomes" id="UP001157006">
    <property type="component" value="Unassembled WGS sequence"/>
</dbReference>
<protein>
    <submittedName>
        <fullName evidence="1">Uncharacterized protein</fullName>
    </submittedName>
</protein>
<name>A0AAV0YG03_VICFA</name>
<evidence type="ECO:0000313" key="2">
    <source>
        <dbReference type="Proteomes" id="UP001157006"/>
    </source>
</evidence>
<dbReference type="AlphaFoldDB" id="A0AAV0YG03"/>
<proteinExistence type="predicted"/>
<comment type="caution">
    <text evidence="1">The sequence shown here is derived from an EMBL/GenBank/DDBJ whole genome shotgun (WGS) entry which is preliminary data.</text>
</comment>
<gene>
    <name evidence="1" type="ORF">VFH_U027600</name>
</gene>
<sequence>MPYYTAQEHLLRLLDTIIHHQGPLITLKNHFNNNYKSLNCVLDTSDVQISNGGMEVTHLQSAEVALMFHSPSITTLAFIMMVMLLCQIPPPLVISASRLLGLVFEGLLTRMLNLITLPFQV</sequence>
<evidence type="ECO:0000313" key="1">
    <source>
        <dbReference type="EMBL" id="CAI8583443.1"/>
    </source>
</evidence>
<reference evidence="1 2" key="1">
    <citation type="submission" date="2023-01" db="EMBL/GenBank/DDBJ databases">
        <authorList>
            <person name="Kreplak J."/>
        </authorList>
    </citation>
    <scope>NUCLEOTIDE SEQUENCE [LARGE SCALE GENOMIC DNA]</scope>
</reference>
<dbReference type="EMBL" id="CATIWC010000692">
    <property type="protein sequence ID" value="CAI8583443.1"/>
    <property type="molecule type" value="Genomic_DNA"/>
</dbReference>
<keyword evidence="2" id="KW-1185">Reference proteome</keyword>